<dbReference type="InterPro" id="IPR010998">
    <property type="entry name" value="Integrase_recombinase_N"/>
</dbReference>
<organism evidence="2 3">
    <name type="scientific">Tetrapyrgos nigripes</name>
    <dbReference type="NCBI Taxonomy" id="182062"/>
    <lineage>
        <taxon>Eukaryota</taxon>
        <taxon>Fungi</taxon>
        <taxon>Dikarya</taxon>
        <taxon>Basidiomycota</taxon>
        <taxon>Agaricomycotina</taxon>
        <taxon>Agaricomycetes</taxon>
        <taxon>Agaricomycetidae</taxon>
        <taxon>Agaricales</taxon>
        <taxon>Marasmiineae</taxon>
        <taxon>Marasmiaceae</taxon>
        <taxon>Tetrapyrgos</taxon>
    </lineage>
</organism>
<dbReference type="Proteomes" id="UP000559256">
    <property type="component" value="Unassembled WGS sequence"/>
</dbReference>
<evidence type="ECO:0000313" key="3">
    <source>
        <dbReference type="Proteomes" id="UP000559256"/>
    </source>
</evidence>
<gene>
    <name evidence="2" type="ORF">D9758_008950</name>
</gene>
<dbReference type="AlphaFoldDB" id="A0A8H5LQU3"/>
<dbReference type="GO" id="GO:0003677">
    <property type="term" value="F:DNA binding"/>
    <property type="evidence" value="ECO:0007669"/>
    <property type="project" value="UniProtKB-KW"/>
</dbReference>
<keyword evidence="3" id="KW-1185">Reference proteome</keyword>
<protein>
    <submittedName>
        <fullName evidence="2">Uncharacterized protein</fullName>
    </submittedName>
</protein>
<proteinExistence type="predicted"/>
<dbReference type="SUPFAM" id="SSF47823">
    <property type="entry name" value="lambda integrase-like, N-terminal domain"/>
    <property type="match status" value="1"/>
</dbReference>
<evidence type="ECO:0000313" key="2">
    <source>
        <dbReference type="EMBL" id="KAF5366590.1"/>
    </source>
</evidence>
<reference evidence="2 3" key="1">
    <citation type="journal article" date="2020" name="ISME J.">
        <title>Uncovering the hidden diversity of litter-decomposition mechanisms in mushroom-forming fungi.</title>
        <authorList>
            <person name="Floudas D."/>
            <person name="Bentzer J."/>
            <person name="Ahren D."/>
            <person name="Johansson T."/>
            <person name="Persson P."/>
            <person name="Tunlid A."/>
        </authorList>
    </citation>
    <scope>NUCLEOTIDE SEQUENCE [LARGE SCALE GENOMIC DNA]</scope>
    <source>
        <strain evidence="2 3">CBS 291.85</strain>
    </source>
</reference>
<dbReference type="Gene3D" id="1.10.150.130">
    <property type="match status" value="1"/>
</dbReference>
<sequence>MILSPQGSRSCHRKERETWTHDRLLHQRALALGHAINPSSKLSYSSATESYIQFCQNHQFPINPTPDTLSLYVAYMCYYIKPPSVSTYLSGICNELKPFYHNIHQTRSHFLVRHTLKGCRKLHQHETWQKHALEQEELSEVYSDLCQSKSHDDWLFLAILSISFLAIMHLGELVWPDSTAHHKLQKVTMRSTLSITDNVLEFSLPTHKADKHFDGNKIRIESTGTDDDPIEIVCKYLESCNHLFPAHLNLWAHSDGSIPTQNWFIQVYDAISHLKSPVTL</sequence>
<dbReference type="EMBL" id="JAACJM010000022">
    <property type="protein sequence ID" value="KAF5366590.1"/>
    <property type="molecule type" value="Genomic_DNA"/>
</dbReference>
<accession>A0A8H5LQU3</accession>
<evidence type="ECO:0000256" key="1">
    <source>
        <dbReference type="ARBA" id="ARBA00023125"/>
    </source>
</evidence>
<comment type="caution">
    <text evidence="2">The sequence shown here is derived from an EMBL/GenBank/DDBJ whole genome shotgun (WGS) entry which is preliminary data.</text>
</comment>
<keyword evidence="1" id="KW-0238">DNA-binding</keyword>
<dbReference type="OrthoDB" id="5598396at2759"/>
<name>A0A8H5LQU3_9AGAR</name>